<comment type="caution">
    <text evidence="2">The sequence shown here is derived from an EMBL/GenBank/DDBJ whole genome shotgun (WGS) entry which is preliminary data.</text>
</comment>
<feature type="region of interest" description="Disordered" evidence="1">
    <location>
        <begin position="495"/>
        <end position="516"/>
    </location>
</feature>
<feature type="compositionally biased region" description="Polar residues" evidence="1">
    <location>
        <begin position="119"/>
        <end position="131"/>
    </location>
</feature>
<feature type="region of interest" description="Disordered" evidence="1">
    <location>
        <begin position="248"/>
        <end position="268"/>
    </location>
</feature>
<dbReference type="RefSeq" id="XP_040790376.1">
    <property type="nucleotide sequence ID" value="XM_040928031.1"/>
</dbReference>
<feature type="region of interest" description="Disordered" evidence="1">
    <location>
        <begin position="1"/>
        <end position="189"/>
    </location>
</feature>
<dbReference type="EMBL" id="ML976615">
    <property type="protein sequence ID" value="KAF1847813.1"/>
    <property type="molecule type" value="Genomic_DNA"/>
</dbReference>
<feature type="region of interest" description="Disordered" evidence="1">
    <location>
        <begin position="390"/>
        <end position="413"/>
    </location>
</feature>
<protein>
    <submittedName>
        <fullName evidence="2">Uncharacterized protein</fullName>
    </submittedName>
</protein>
<keyword evidence="3" id="KW-1185">Reference proteome</keyword>
<feature type="region of interest" description="Disordered" evidence="1">
    <location>
        <begin position="627"/>
        <end position="724"/>
    </location>
</feature>
<dbReference type="Proteomes" id="UP000800039">
    <property type="component" value="Unassembled WGS sequence"/>
</dbReference>
<gene>
    <name evidence="2" type="ORF">K460DRAFT_275294</name>
</gene>
<feature type="compositionally biased region" description="Basic and acidic residues" evidence="1">
    <location>
        <begin position="1"/>
        <end position="23"/>
    </location>
</feature>
<feature type="region of interest" description="Disordered" evidence="1">
    <location>
        <begin position="216"/>
        <end position="235"/>
    </location>
</feature>
<feature type="compositionally biased region" description="Low complexity" evidence="1">
    <location>
        <begin position="390"/>
        <end position="401"/>
    </location>
</feature>
<feature type="region of interest" description="Disordered" evidence="1">
    <location>
        <begin position="749"/>
        <end position="807"/>
    </location>
</feature>
<name>A0A9P4GK68_9PLEO</name>
<proteinExistence type="predicted"/>
<feature type="compositionally biased region" description="Low complexity" evidence="1">
    <location>
        <begin position="151"/>
        <end position="175"/>
    </location>
</feature>
<dbReference type="GeneID" id="63845284"/>
<reference evidence="2" key="1">
    <citation type="submission" date="2020-01" db="EMBL/GenBank/DDBJ databases">
        <authorList>
            <consortium name="DOE Joint Genome Institute"/>
            <person name="Haridas S."/>
            <person name="Albert R."/>
            <person name="Binder M."/>
            <person name="Bloem J."/>
            <person name="Labutti K."/>
            <person name="Salamov A."/>
            <person name="Andreopoulos B."/>
            <person name="Baker S.E."/>
            <person name="Barry K."/>
            <person name="Bills G."/>
            <person name="Bluhm B.H."/>
            <person name="Cannon C."/>
            <person name="Castanera R."/>
            <person name="Culley D.E."/>
            <person name="Daum C."/>
            <person name="Ezra D."/>
            <person name="Gonzalez J.B."/>
            <person name="Henrissat B."/>
            <person name="Kuo A."/>
            <person name="Liang C."/>
            <person name="Lipzen A."/>
            <person name="Lutzoni F."/>
            <person name="Magnuson J."/>
            <person name="Mondo S."/>
            <person name="Nolan M."/>
            <person name="Ohm R."/>
            <person name="Pangilinan J."/>
            <person name="Park H.-J."/>
            <person name="Ramirez L."/>
            <person name="Alfaro M."/>
            <person name="Sun H."/>
            <person name="Tritt A."/>
            <person name="Yoshinaga Y."/>
            <person name="Zwiers L.-H."/>
            <person name="Turgeon B.G."/>
            <person name="Goodwin S.B."/>
            <person name="Spatafora J.W."/>
            <person name="Crous P.W."/>
            <person name="Grigoriev I.V."/>
        </authorList>
    </citation>
    <scope>NUCLEOTIDE SEQUENCE</scope>
    <source>
        <strain evidence="2">CBS 394.84</strain>
    </source>
</reference>
<feature type="region of interest" description="Disordered" evidence="1">
    <location>
        <begin position="532"/>
        <end position="557"/>
    </location>
</feature>
<feature type="compositionally biased region" description="Polar residues" evidence="1">
    <location>
        <begin position="652"/>
        <end position="672"/>
    </location>
</feature>
<organism evidence="2 3">
    <name type="scientific">Cucurbitaria berberidis CBS 394.84</name>
    <dbReference type="NCBI Taxonomy" id="1168544"/>
    <lineage>
        <taxon>Eukaryota</taxon>
        <taxon>Fungi</taxon>
        <taxon>Dikarya</taxon>
        <taxon>Ascomycota</taxon>
        <taxon>Pezizomycotina</taxon>
        <taxon>Dothideomycetes</taxon>
        <taxon>Pleosporomycetidae</taxon>
        <taxon>Pleosporales</taxon>
        <taxon>Pleosporineae</taxon>
        <taxon>Cucurbitariaceae</taxon>
        <taxon>Cucurbitaria</taxon>
    </lineage>
</organism>
<sequence length="828" mass="87964">MDHWGDPWADNHADGKSPTKDEVTSPLPPTHAPAPVLLNGFLDDAGWGNEDDGFGEWATSSSGNNETATNATNAPPTNPSDTDDAQWATDQQSKLPTPIGTDDWSGAAQDDADDLDNVLSETSDASTTIQPPDTPAEIEADASESLQPDDSSSARPSTSPSETSRVSVPVESPRTSIEDDRGAGKVPTVEHIVEADGVVEIKKETREINSVAIDTNSERVDDGSRNLSEDMSSTEDIPCQVEITRSIDSTATESSEDSRIESDETIKASPHTTSVGAVSSYNFTLDLALLDQLLPSPEVTKELEEAPDDPIYSTTGRKAWYRLTRRQTLRAFNNGAGDDNHIRVTWANSNIRAEVNKIVGRWAREDRISGTGPGARASFYWDTSAPLDLKTSSSHSRTKSSMPPTRAAPPVRQSLPPLPTITPAAFNWSSPASADPWKQDSPGLGSMSSPIALEHFAVNGQTNEAPALSMEPTSQSPNHTIQEPTSTPIAEAPTVTNLLSPPIPSMPAISPDTWGNLSSLDNNTSIEADQVSEAVDDDDDWGEMVTGSTASTPTATETISQLPLKDTTLPMPASTLSSVKVAPAQNTSADTMHALPIVRLKSMISPSSALFGAKSYVPRGVEQGPIGPSILKPVNRAVSASPETSKKEVHSWSGTATTVNNKEGEENSQLDGSSGAHAQKATTSHEPVASHSEVVDDFSAFASSTIPEPDRPSTPSPPATASVQLSADSWADADFSFFESPLPPTILAPSHTKHDPSDPFSVFDITPSSASAMSLANPGQRSPPRDLTPPPSQPLSGVTKFAQRQKAEEDDIIKSILDGLPDLNYMLR</sequence>
<feature type="compositionally biased region" description="Low complexity" evidence="1">
    <location>
        <begin position="58"/>
        <end position="75"/>
    </location>
</feature>
<evidence type="ECO:0000313" key="3">
    <source>
        <dbReference type="Proteomes" id="UP000800039"/>
    </source>
</evidence>
<feature type="compositionally biased region" description="Polar residues" evidence="1">
    <location>
        <begin position="766"/>
        <end position="780"/>
    </location>
</feature>
<feature type="compositionally biased region" description="Polar residues" evidence="1">
    <location>
        <begin position="546"/>
        <end position="557"/>
    </location>
</feature>
<feature type="compositionally biased region" description="Basic and acidic residues" evidence="1">
    <location>
        <begin position="256"/>
        <end position="266"/>
    </location>
</feature>
<accession>A0A9P4GK68</accession>
<evidence type="ECO:0000256" key="1">
    <source>
        <dbReference type="SAM" id="MobiDB-lite"/>
    </source>
</evidence>
<evidence type="ECO:0000313" key="2">
    <source>
        <dbReference type="EMBL" id="KAF1847813.1"/>
    </source>
</evidence>
<dbReference type="OrthoDB" id="3941134at2759"/>
<feature type="compositionally biased region" description="Basic and acidic residues" evidence="1">
    <location>
        <begin position="216"/>
        <end position="228"/>
    </location>
</feature>
<dbReference type="AlphaFoldDB" id="A0A9P4GK68"/>